<accession>A0A1G7CFM2</accession>
<evidence type="ECO:0000313" key="1">
    <source>
        <dbReference type="EMBL" id="SDE38033.1"/>
    </source>
</evidence>
<dbReference type="Gene3D" id="3.40.50.12370">
    <property type="match status" value="1"/>
</dbReference>
<keyword evidence="2" id="KW-1185">Reference proteome</keyword>
<sequence>MTPRTILVHVDDTDAWHTRLDVARTILGDGADSGYVMGIYGVVDQTERHPYSRQVSGDFLAKVDAAEAPFRAACEERGLRCGWHGIHGADTNLIAAQISANLQTADLGIVAQPRQDDMGHTLTHEVVEQVAVNAGRPLLVLPYITREFPKPRRAVIALNEDGASARALHDSLPFLTGCESVTLLAVSRDPVAQQWRWEAHRDTLGRHGIRAEIEHEVPNDIPVSDLILSRCADLAADMLAMGAHGGYDAPRLLRGGVIKSLLPELTLPLLLSR</sequence>
<dbReference type="SUPFAM" id="SSF52402">
    <property type="entry name" value="Adenine nucleotide alpha hydrolases-like"/>
    <property type="match status" value="2"/>
</dbReference>
<evidence type="ECO:0000313" key="2">
    <source>
        <dbReference type="Proteomes" id="UP000199412"/>
    </source>
</evidence>
<dbReference type="EMBL" id="FNAP01000006">
    <property type="protein sequence ID" value="SDE38033.1"/>
    <property type="molecule type" value="Genomic_DNA"/>
</dbReference>
<organism evidence="1 2">
    <name type="scientific">Rhodospira trueperi</name>
    <dbReference type="NCBI Taxonomy" id="69960"/>
    <lineage>
        <taxon>Bacteria</taxon>
        <taxon>Pseudomonadati</taxon>
        <taxon>Pseudomonadota</taxon>
        <taxon>Alphaproteobacteria</taxon>
        <taxon>Rhodospirillales</taxon>
        <taxon>Rhodospirillaceae</taxon>
        <taxon>Rhodospira</taxon>
    </lineage>
</organism>
<reference evidence="1 2" key="1">
    <citation type="submission" date="2016-10" db="EMBL/GenBank/DDBJ databases">
        <authorList>
            <person name="de Groot N.N."/>
        </authorList>
    </citation>
    <scope>NUCLEOTIDE SEQUENCE [LARGE SCALE GENOMIC DNA]</scope>
    <source>
        <strain evidence="1 2">ATCC 700224</strain>
    </source>
</reference>
<gene>
    <name evidence="1" type="ORF">SAMN05421720_10656</name>
</gene>
<protein>
    <recommendedName>
        <fullName evidence="3">Universal stress protein family protein</fullName>
    </recommendedName>
</protein>
<dbReference type="Proteomes" id="UP000199412">
    <property type="component" value="Unassembled WGS sequence"/>
</dbReference>
<dbReference type="OrthoDB" id="9804721at2"/>
<dbReference type="STRING" id="69960.SAMN05421720_10656"/>
<dbReference type="RefSeq" id="WP_092785538.1">
    <property type="nucleotide sequence ID" value="NZ_FNAP01000006.1"/>
</dbReference>
<evidence type="ECO:0008006" key="3">
    <source>
        <dbReference type="Google" id="ProtNLM"/>
    </source>
</evidence>
<dbReference type="AlphaFoldDB" id="A0A1G7CFM2"/>
<name>A0A1G7CFM2_9PROT</name>
<proteinExistence type="predicted"/>